<evidence type="ECO:0000313" key="2">
    <source>
        <dbReference type="EMBL" id="MBC6995519.1"/>
    </source>
</evidence>
<organism evidence="2 3">
    <name type="scientific">Neolewinella lacunae</name>
    <dbReference type="NCBI Taxonomy" id="1517758"/>
    <lineage>
        <taxon>Bacteria</taxon>
        <taxon>Pseudomonadati</taxon>
        <taxon>Bacteroidota</taxon>
        <taxon>Saprospiria</taxon>
        <taxon>Saprospirales</taxon>
        <taxon>Lewinellaceae</taxon>
        <taxon>Neolewinella</taxon>
    </lineage>
</organism>
<reference evidence="2" key="1">
    <citation type="submission" date="2020-08" db="EMBL/GenBank/DDBJ databases">
        <title>Lewinella bacteria from marine environments.</title>
        <authorList>
            <person name="Zhong Y."/>
        </authorList>
    </citation>
    <scope>NUCLEOTIDE SEQUENCE</scope>
    <source>
        <strain evidence="2">KCTC 42187</strain>
    </source>
</reference>
<evidence type="ECO:0000256" key="1">
    <source>
        <dbReference type="SAM" id="Phobius"/>
    </source>
</evidence>
<sequence length="175" mass="20054">MPLNFWLVFVVALIPLAIGFLYYGPVMFHRTWMREAGLTEEQLAGASMLKIFGLTYLFSFFITMALQMVVIHQFGLSGLFAMLPEWNDPGSALWADLNALHAKWDMYARHRHFGHGALHGGMFALMFVWPIIAINGLFERKSWKYIAIHTGYWFLCLTLMGGVLCQWLQLPLPPV</sequence>
<accession>A0A923PLC8</accession>
<protein>
    <submittedName>
        <fullName evidence="2">DUF1761 domain-containing protein</fullName>
    </submittedName>
</protein>
<gene>
    <name evidence="2" type="ORF">H9S92_15215</name>
</gene>
<dbReference type="Pfam" id="PF08570">
    <property type="entry name" value="DUF1761"/>
    <property type="match status" value="1"/>
</dbReference>
<evidence type="ECO:0000313" key="3">
    <source>
        <dbReference type="Proteomes" id="UP000650081"/>
    </source>
</evidence>
<keyword evidence="3" id="KW-1185">Reference proteome</keyword>
<dbReference type="InterPro" id="IPR013879">
    <property type="entry name" value="DUF1761"/>
</dbReference>
<dbReference type="AlphaFoldDB" id="A0A923PLC8"/>
<dbReference type="EMBL" id="JACSIT010000138">
    <property type="protein sequence ID" value="MBC6995519.1"/>
    <property type="molecule type" value="Genomic_DNA"/>
</dbReference>
<feature type="transmembrane region" description="Helical" evidence="1">
    <location>
        <begin position="51"/>
        <end position="74"/>
    </location>
</feature>
<keyword evidence="1" id="KW-0472">Membrane</keyword>
<dbReference type="Proteomes" id="UP000650081">
    <property type="component" value="Unassembled WGS sequence"/>
</dbReference>
<proteinExistence type="predicted"/>
<name>A0A923PLC8_9BACT</name>
<feature type="transmembrane region" description="Helical" evidence="1">
    <location>
        <begin position="150"/>
        <end position="169"/>
    </location>
</feature>
<keyword evidence="1" id="KW-1133">Transmembrane helix</keyword>
<keyword evidence="1" id="KW-0812">Transmembrane</keyword>
<feature type="transmembrane region" description="Helical" evidence="1">
    <location>
        <begin position="6"/>
        <end position="24"/>
    </location>
</feature>
<feature type="transmembrane region" description="Helical" evidence="1">
    <location>
        <begin position="116"/>
        <end position="138"/>
    </location>
</feature>
<comment type="caution">
    <text evidence="2">The sequence shown here is derived from an EMBL/GenBank/DDBJ whole genome shotgun (WGS) entry which is preliminary data.</text>
</comment>